<dbReference type="GO" id="GO:0006629">
    <property type="term" value="P:lipid metabolic process"/>
    <property type="evidence" value="ECO:0007669"/>
    <property type="project" value="InterPro"/>
</dbReference>
<dbReference type="EMBL" id="CAEZWY010000106">
    <property type="protein sequence ID" value="CAB4675863.1"/>
    <property type="molecule type" value="Genomic_DNA"/>
</dbReference>
<dbReference type="InterPro" id="IPR017946">
    <property type="entry name" value="PLC-like_Pdiesterase_TIM-brl"/>
</dbReference>
<accession>A0A6J6MU89</accession>
<feature type="domain" description="GP-PDE" evidence="1">
    <location>
        <begin position="3"/>
        <end position="236"/>
    </location>
</feature>
<dbReference type="PANTHER" id="PTHR46211:SF13">
    <property type="entry name" value="GLYCEROPHOSPHODIESTER PHOSPHODIESTERASE 1-RELATED"/>
    <property type="match status" value="1"/>
</dbReference>
<sequence length="239" mass="27219">MRPKIFAHRGASDDFAEQSYESYTGAISQNADGFECDVQLTSDNEIICWHDDDTNRLTDKQWLIAKTPMKQILKLEINDEGNTGRPITFSELLQISIDSGRDLLVETKHPVPTRGLIEKKVLAELKKRKQDIKKSGININIMSFSYFATRRVALTRKFTPVFLVAQAPLIKYVPAEIYGVHIKLLIKKPELIDILHKREKKIYVWTVNEPEDMEFCARNGVAGIITDNPARAKNVLGYS</sequence>
<dbReference type="GO" id="GO:0008081">
    <property type="term" value="F:phosphoric diester hydrolase activity"/>
    <property type="evidence" value="ECO:0007669"/>
    <property type="project" value="InterPro"/>
</dbReference>
<reference evidence="2" key="1">
    <citation type="submission" date="2020-05" db="EMBL/GenBank/DDBJ databases">
        <authorList>
            <person name="Chiriac C."/>
            <person name="Salcher M."/>
            <person name="Ghai R."/>
            <person name="Kavagutti S V."/>
        </authorList>
    </citation>
    <scope>NUCLEOTIDE SEQUENCE</scope>
</reference>
<dbReference type="Pfam" id="PF03009">
    <property type="entry name" value="GDPD"/>
    <property type="match status" value="1"/>
</dbReference>
<proteinExistence type="predicted"/>
<dbReference type="AlphaFoldDB" id="A0A6J6MU89"/>
<protein>
    <submittedName>
        <fullName evidence="2">Unannotated protein</fullName>
    </submittedName>
</protein>
<dbReference type="SUPFAM" id="SSF51695">
    <property type="entry name" value="PLC-like phosphodiesterases"/>
    <property type="match status" value="1"/>
</dbReference>
<dbReference type="PROSITE" id="PS51704">
    <property type="entry name" value="GP_PDE"/>
    <property type="match status" value="1"/>
</dbReference>
<evidence type="ECO:0000259" key="1">
    <source>
        <dbReference type="PROSITE" id="PS51704"/>
    </source>
</evidence>
<organism evidence="2">
    <name type="scientific">freshwater metagenome</name>
    <dbReference type="NCBI Taxonomy" id="449393"/>
    <lineage>
        <taxon>unclassified sequences</taxon>
        <taxon>metagenomes</taxon>
        <taxon>ecological metagenomes</taxon>
    </lineage>
</organism>
<gene>
    <name evidence="2" type="ORF">UFOPK2312_00852</name>
</gene>
<dbReference type="Gene3D" id="3.20.20.190">
    <property type="entry name" value="Phosphatidylinositol (PI) phosphodiesterase"/>
    <property type="match status" value="1"/>
</dbReference>
<dbReference type="PANTHER" id="PTHR46211">
    <property type="entry name" value="GLYCEROPHOSPHORYL DIESTER PHOSPHODIESTERASE"/>
    <property type="match status" value="1"/>
</dbReference>
<evidence type="ECO:0000313" key="2">
    <source>
        <dbReference type="EMBL" id="CAB4675863.1"/>
    </source>
</evidence>
<dbReference type="InterPro" id="IPR030395">
    <property type="entry name" value="GP_PDE_dom"/>
</dbReference>
<name>A0A6J6MU89_9ZZZZ</name>